<keyword evidence="8" id="KW-0240">DNA-directed RNA polymerase</keyword>
<proteinExistence type="inferred from homology"/>
<protein>
    <submittedName>
        <fullName evidence="8">DNA-directed RNA polymerase sigma-70 factor</fullName>
    </submittedName>
</protein>
<evidence type="ECO:0000256" key="2">
    <source>
        <dbReference type="ARBA" id="ARBA00023015"/>
    </source>
</evidence>
<dbReference type="SUPFAM" id="SSF88659">
    <property type="entry name" value="Sigma3 and sigma4 domains of RNA polymerase sigma factors"/>
    <property type="match status" value="1"/>
</dbReference>
<evidence type="ECO:0000256" key="3">
    <source>
        <dbReference type="ARBA" id="ARBA00023082"/>
    </source>
</evidence>
<dbReference type="AlphaFoldDB" id="A0A919R567"/>
<dbReference type="GO" id="GO:0016987">
    <property type="term" value="F:sigma factor activity"/>
    <property type="evidence" value="ECO:0007669"/>
    <property type="project" value="UniProtKB-KW"/>
</dbReference>
<evidence type="ECO:0000259" key="6">
    <source>
        <dbReference type="Pfam" id="PF04542"/>
    </source>
</evidence>
<comment type="similarity">
    <text evidence="1">Belongs to the sigma-70 factor family. ECF subfamily.</text>
</comment>
<dbReference type="InterPro" id="IPR036388">
    <property type="entry name" value="WH-like_DNA-bd_sf"/>
</dbReference>
<evidence type="ECO:0000256" key="4">
    <source>
        <dbReference type="ARBA" id="ARBA00023125"/>
    </source>
</evidence>
<dbReference type="Proteomes" id="UP000655287">
    <property type="component" value="Unassembled WGS sequence"/>
</dbReference>
<dbReference type="SUPFAM" id="SSF88946">
    <property type="entry name" value="Sigma2 domain of RNA polymerase sigma factors"/>
    <property type="match status" value="1"/>
</dbReference>
<dbReference type="CDD" id="cd06171">
    <property type="entry name" value="Sigma70_r4"/>
    <property type="match status" value="1"/>
</dbReference>
<dbReference type="Gene3D" id="1.10.10.10">
    <property type="entry name" value="Winged helix-like DNA-binding domain superfamily/Winged helix DNA-binding domain"/>
    <property type="match status" value="1"/>
</dbReference>
<keyword evidence="4" id="KW-0238">DNA-binding</keyword>
<dbReference type="InterPro" id="IPR013325">
    <property type="entry name" value="RNA_pol_sigma_r2"/>
</dbReference>
<keyword evidence="5" id="KW-0804">Transcription</keyword>
<comment type="caution">
    <text evidence="8">The sequence shown here is derived from an EMBL/GenBank/DDBJ whole genome shotgun (WGS) entry which is preliminary data.</text>
</comment>
<dbReference type="EMBL" id="BOOU01000035">
    <property type="protein sequence ID" value="GII77390.1"/>
    <property type="molecule type" value="Genomic_DNA"/>
</dbReference>
<dbReference type="GO" id="GO:0000428">
    <property type="term" value="C:DNA-directed RNA polymerase complex"/>
    <property type="evidence" value="ECO:0007669"/>
    <property type="project" value="UniProtKB-KW"/>
</dbReference>
<sequence>MGPPDPRQRFEEMYRANYADLLAYVRRRTGSPDDAVDVISETFTTAWRRIDEVPGDGQARLWLYGVARRALANHHRGEARRGALAVRLREELTAWDESRSPEDSGAIREAFRRLGPDDREVLALRSWEGLETAEIATVLGCSRGAVRLRLHRARKRLARELAVADLDVGRYGERALALLEGQG</sequence>
<keyword evidence="3" id="KW-0731">Sigma factor</keyword>
<dbReference type="InterPro" id="IPR014284">
    <property type="entry name" value="RNA_pol_sigma-70_dom"/>
</dbReference>
<accession>A0A919R567</accession>
<evidence type="ECO:0000313" key="8">
    <source>
        <dbReference type="EMBL" id="GII77390.1"/>
    </source>
</evidence>
<dbReference type="GO" id="GO:0006352">
    <property type="term" value="P:DNA-templated transcription initiation"/>
    <property type="evidence" value="ECO:0007669"/>
    <property type="project" value="InterPro"/>
</dbReference>
<dbReference type="GO" id="GO:0003677">
    <property type="term" value="F:DNA binding"/>
    <property type="evidence" value="ECO:0007669"/>
    <property type="project" value="UniProtKB-KW"/>
</dbReference>
<dbReference type="RefSeq" id="WP_203984260.1">
    <property type="nucleotide sequence ID" value="NZ_BOOU01000035.1"/>
</dbReference>
<dbReference type="PANTHER" id="PTHR43133:SF8">
    <property type="entry name" value="RNA POLYMERASE SIGMA FACTOR HI_1459-RELATED"/>
    <property type="match status" value="1"/>
</dbReference>
<dbReference type="InterPro" id="IPR013324">
    <property type="entry name" value="RNA_pol_sigma_r3/r4-like"/>
</dbReference>
<evidence type="ECO:0000256" key="5">
    <source>
        <dbReference type="ARBA" id="ARBA00023163"/>
    </source>
</evidence>
<dbReference type="NCBIfam" id="TIGR02937">
    <property type="entry name" value="sigma70-ECF"/>
    <property type="match status" value="1"/>
</dbReference>
<evidence type="ECO:0000256" key="1">
    <source>
        <dbReference type="ARBA" id="ARBA00010641"/>
    </source>
</evidence>
<dbReference type="InterPro" id="IPR039425">
    <property type="entry name" value="RNA_pol_sigma-70-like"/>
</dbReference>
<feature type="domain" description="RNA polymerase sigma factor 70 region 4 type 2" evidence="7">
    <location>
        <begin position="105"/>
        <end position="157"/>
    </location>
</feature>
<reference evidence="8" key="1">
    <citation type="submission" date="2021-01" db="EMBL/GenBank/DDBJ databases">
        <title>Whole genome shotgun sequence of Sphaerisporangium rufum NBRC 109079.</title>
        <authorList>
            <person name="Komaki H."/>
            <person name="Tamura T."/>
        </authorList>
    </citation>
    <scope>NUCLEOTIDE SEQUENCE</scope>
    <source>
        <strain evidence="8">NBRC 109079</strain>
    </source>
</reference>
<dbReference type="InterPro" id="IPR007627">
    <property type="entry name" value="RNA_pol_sigma70_r2"/>
</dbReference>
<dbReference type="InterPro" id="IPR013249">
    <property type="entry name" value="RNA_pol_sigma70_r4_t2"/>
</dbReference>
<dbReference type="Pfam" id="PF04542">
    <property type="entry name" value="Sigma70_r2"/>
    <property type="match status" value="1"/>
</dbReference>
<dbReference type="Pfam" id="PF08281">
    <property type="entry name" value="Sigma70_r4_2"/>
    <property type="match status" value="1"/>
</dbReference>
<gene>
    <name evidence="8" type="primary">rpoE_5</name>
    <name evidence="8" type="ORF">Sru01_23720</name>
</gene>
<dbReference type="Gene3D" id="1.10.1740.10">
    <property type="match status" value="1"/>
</dbReference>
<evidence type="ECO:0000259" key="7">
    <source>
        <dbReference type="Pfam" id="PF08281"/>
    </source>
</evidence>
<dbReference type="PANTHER" id="PTHR43133">
    <property type="entry name" value="RNA POLYMERASE ECF-TYPE SIGMA FACTO"/>
    <property type="match status" value="1"/>
</dbReference>
<name>A0A919R567_9ACTN</name>
<organism evidence="8 9">
    <name type="scientific">Sphaerisporangium rufum</name>
    <dbReference type="NCBI Taxonomy" id="1381558"/>
    <lineage>
        <taxon>Bacteria</taxon>
        <taxon>Bacillati</taxon>
        <taxon>Actinomycetota</taxon>
        <taxon>Actinomycetes</taxon>
        <taxon>Streptosporangiales</taxon>
        <taxon>Streptosporangiaceae</taxon>
        <taxon>Sphaerisporangium</taxon>
    </lineage>
</organism>
<evidence type="ECO:0000313" key="9">
    <source>
        <dbReference type="Proteomes" id="UP000655287"/>
    </source>
</evidence>
<feature type="domain" description="RNA polymerase sigma-70 region 2" evidence="6">
    <location>
        <begin position="13"/>
        <end position="81"/>
    </location>
</feature>
<keyword evidence="2" id="KW-0805">Transcription regulation</keyword>
<keyword evidence="9" id="KW-1185">Reference proteome</keyword>